<keyword evidence="2" id="KW-1185">Reference proteome</keyword>
<name>A0ABP9LSS2_9FLAO</name>
<proteinExistence type="predicted"/>
<protein>
    <recommendedName>
        <fullName evidence="3">HpcH/HpaI aldolase/citrate lyase domain-containing protein</fullName>
    </recommendedName>
</protein>
<dbReference type="Proteomes" id="UP001500353">
    <property type="component" value="Unassembled WGS sequence"/>
</dbReference>
<gene>
    <name evidence="1" type="ORF">GCM10023210_04770</name>
</gene>
<evidence type="ECO:0008006" key="3">
    <source>
        <dbReference type="Google" id="ProtNLM"/>
    </source>
</evidence>
<accession>A0ABP9LSS2</accession>
<reference evidence="2" key="1">
    <citation type="journal article" date="2019" name="Int. J. Syst. Evol. Microbiol.">
        <title>The Global Catalogue of Microorganisms (GCM) 10K type strain sequencing project: providing services to taxonomists for standard genome sequencing and annotation.</title>
        <authorList>
            <consortium name="The Broad Institute Genomics Platform"/>
            <consortium name="The Broad Institute Genome Sequencing Center for Infectious Disease"/>
            <person name="Wu L."/>
            <person name="Ma J."/>
        </authorList>
    </citation>
    <scope>NUCLEOTIDE SEQUENCE [LARGE SCALE GENOMIC DNA]</scope>
    <source>
        <strain evidence="2">JCM 18019</strain>
    </source>
</reference>
<organism evidence="1 2">
    <name type="scientific">Chryseobacterium ginsengisoli</name>
    <dbReference type="NCBI Taxonomy" id="363853"/>
    <lineage>
        <taxon>Bacteria</taxon>
        <taxon>Pseudomonadati</taxon>
        <taxon>Bacteroidota</taxon>
        <taxon>Flavobacteriia</taxon>
        <taxon>Flavobacteriales</taxon>
        <taxon>Weeksellaceae</taxon>
        <taxon>Chryseobacterium group</taxon>
        <taxon>Chryseobacterium</taxon>
    </lineage>
</organism>
<evidence type="ECO:0000313" key="2">
    <source>
        <dbReference type="Proteomes" id="UP001500353"/>
    </source>
</evidence>
<sequence length="61" mass="6498">MVSVTEGDAVLALSAAVESVLLVDIEDSLVPQLTANIPTVAINNNFFIIFYFGGCVLIQIQ</sequence>
<evidence type="ECO:0000313" key="1">
    <source>
        <dbReference type="EMBL" id="GAA5084717.1"/>
    </source>
</evidence>
<dbReference type="EMBL" id="BAABHX010000001">
    <property type="protein sequence ID" value="GAA5084717.1"/>
    <property type="molecule type" value="Genomic_DNA"/>
</dbReference>
<comment type="caution">
    <text evidence="1">The sequence shown here is derived from an EMBL/GenBank/DDBJ whole genome shotgun (WGS) entry which is preliminary data.</text>
</comment>